<dbReference type="RefSeq" id="WP_014782938.1">
    <property type="nucleotide sequence ID" value="NC_018013.1"/>
</dbReference>
<evidence type="ECO:0008006" key="3">
    <source>
        <dbReference type="Google" id="ProtNLM"/>
    </source>
</evidence>
<reference evidence="1 2" key="1">
    <citation type="submission" date="2012-06" db="EMBL/GenBank/DDBJ databases">
        <title>The complete genome of Aequorivita sublithincola DSM 14238.</title>
        <authorList>
            <consortium name="US DOE Joint Genome Institute (JGI-PGF)"/>
            <person name="Lucas S."/>
            <person name="Copeland A."/>
            <person name="Lapidus A."/>
            <person name="Goodwin L."/>
            <person name="Pitluck S."/>
            <person name="Peters L."/>
            <person name="Munk A.C.C."/>
            <person name="Kyrpides N."/>
            <person name="Mavromatis K."/>
            <person name="Pagani I."/>
            <person name="Ivanova N."/>
            <person name="Ovchinnikova G."/>
            <person name="Zeytun A."/>
            <person name="Detter J.C."/>
            <person name="Han C."/>
            <person name="Land M."/>
            <person name="Hauser L."/>
            <person name="Markowitz V."/>
            <person name="Cheng J.-F."/>
            <person name="Hugenholtz P."/>
            <person name="Woyke T."/>
            <person name="Wu D."/>
            <person name="Tindall B."/>
            <person name="Faehnrich R."/>
            <person name="Brambilla E."/>
            <person name="Klenk H.-P."/>
            <person name="Eisen J.A."/>
        </authorList>
    </citation>
    <scope>NUCLEOTIDE SEQUENCE [LARGE SCALE GENOMIC DNA]</scope>
    <source>
        <strain evidence="2">DSM 14238 / LMG 21431 / ACAM 643 / 9-3</strain>
    </source>
</reference>
<sequence length="296" mass="31745">MSLSRWVVVGYARSEGFGRNIYKVTGNTDINTDSSSFSSMADMSLTFTPKRSMVYVNFSASGTMDKGGNSDAQGYAAFRMMNGATQIAGTTTIATDRSFSVSGSGGIAFYDSGGKSSNYFDNETITSTYNPVNPADKVSVSFSFFNTESTFDGLMIYNGPNASFPLLSSGSNYNYYACPNGAYTGTGLYSAQGKTFTSTDASGALTFVFTSDTNTRRAGWEASVTSSIAGPPTSGYSLDTAWNTGFTMYPVQVTPGVETIISIQWLRDGNPGLPKVLRNNVNTNRQRSHRNLTIID</sequence>
<dbReference type="AlphaFoldDB" id="I3YXG7"/>
<dbReference type="Gene3D" id="2.60.120.290">
    <property type="entry name" value="Spermadhesin, CUB domain"/>
    <property type="match status" value="1"/>
</dbReference>
<evidence type="ECO:0000313" key="2">
    <source>
        <dbReference type="Proteomes" id="UP000006049"/>
    </source>
</evidence>
<organism evidence="1 2">
    <name type="scientific">Aequorivita sublithincola (strain DSM 14238 / LMG 21431 / ACAM 643 / 9-3)</name>
    <dbReference type="NCBI Taxonomy" id="746697"/>
    <lineage>
        <taxon>Bacteria</taxon>
        <taxon>Pseudomonadati</taxon>
        <taxon>Bacteroidota</taxon>
        <taxon>Flavobacteriia</taxon>
        <taxon>Flavobacteriales</taxon>
        <taxon>Flavobacteriaceae</taxon>
        <taxon>Aequorivita</taxon>
    </lineage>
</organism>
<evidence type="ECO:0000313" key="1">
    <source>
        <dbReference type="EMBL" id="AFL81685.1"/>
    </source>
</evidence>
<proteinExistence type="predicted"/>
<dbReference type="PATRIC" id="fig|746697.3.peg.2266"/>
<dbReference type="SUPFAM" id="SSF49854">
    <property type="entry name" value="Spermadhesin, CUB domain"/>
    <property type="match status" value="1"/>
</dbReference>
<protein>
    <recommendedName>
        <fullName evidence="3">CUB domain-containing protein</fullName>
    </recommendedName>
</protein>
<keyword evidence="2" id="KW-1185">Reference proteome</keyword>
<dbReference type="InterPro" id="IPR035914">
    <property type="entry name" value="Sperma_CUB_dom_sf"/>
</dbReference>
<dbReference type="eggNOG" id="COG4935">
    <property type="taxonomic scope" value="Bacteria"/>
</dbReference>
<name>I3YXG7_AEQSU</name>
<gene>
    <name evidence="1" type="ordered locus">Aeqsu_2225</name>
</gene>
<dbReference type="OrthoDB" id="1182309at2"/>
<dbReference type="STRING" id="746697.Aeqsu_2225"/>
<dbReference type="Proteomes" id="UP000006049">
    <property type="component" value="Chromosome"/>
</dbReference>
<dbReference type="KEGG" id="asl:Aeqsu_2225"/>
<dbReference type="HOGENOM" id="CLU_938868_0_0_10"/>
<accession>I3YXG7</accession>
<dbReference type="EMBL" id="CP003280">
    <property type="protein sequence ID" value="AFL81685.1"/>
    <property type="molecule type" value="Genomic_DNA"/>
</dbReference>